<comment type="function">
    <text evidence="2">May play the central regulatory role in sporulation. It may be an element of the effector pathway responsible for the activation of sporulation genes in response to nutritional stress. Spo0A may act in concert with spo0H (a sigma factor) to control the expression of some genes that are critical to the sporulation process.</text>
</comment>
<dbReference type="InterPro" id="IPR011990">
    <property type="entry name" value="TPR-like_helical_dom_sf"/>
</dbReference>
<dbReference type="InterPro" id="IPR052048">
    <property type="entry name" value="ST_Response_Regulator"/>
</dbReference>
<keyword evidence="6" id="KW-1185">Reference proteome</keyword>
<dbReference type="GO" id="GO:0000160">
    <property type="term" value="P:phosphorelay signal transduction system"/>
    <property type="evidence" value="ECO:0007669"/>
    <property type="project" value="InterPro"/>
</dbReference>
<evidence type="ECO:0000256" key="1">
    <source>
        <dbReference type="ARBA" id="ARBA00018672"/>
    </source>
</evidence>
<dbReference type="Gene3D" id="1.25.40.10">
    <property type="entry name" value="Tetratricopeptide repeat domain"/>
    <property type="match status" value="1"/>
</dbReference>
<dbReference type="PROSITE" id="PS50110">
    <property type="entry name" value="RESPONSE_REGULATORY"/>
    <property type="match status" value="1"/>
</dbReference>
<dbReference type="SUPFAM" id="SSF52172">
    <property type="entry name" value="CheY-like"/>
    <property type="match status" value="1"/>
</dbReference>
<dbReference type="InterPro" id="IPR011006">
    <property type="entry name" value="CheY-like_superfamily"/>
</dbReference>
<evidence type="ECO:0000313" key="5">
    <source>
        <dbReference type="EMBL" id="SMB87068.1"/>
    </source>
</evidence>
<name>A0A1W1V163_DESTI</name>
<evidence type="ECO:0000256" key="2">
    <source>
        <dbReference type="ARBA" id="ARBA00024867"/>
    </source>
</evidence>
<dbReference type="Pfam" id="PF14559">
    <property type="entry name" value="TPR_19"/>
    <property type="match status" value="1"/>
</dbReference>
<dbReference type="OrthoDB" id="9808843at2"/>
<dbReference type="STRING" id="656914.SAMN00017405_1229"/>
<dbReference type="SMART" id="SM00448">
    <property type="entry name" value="REC"/>
    <property type="match status" value="1"/>
</dbReference>
<evidence type="ECO:0000313" key="6">
    <source>
        <dbReference type="Proteomes" id="UP000192731"/>
    </source>
</evidence>
<reference evidence="5 6" key="1">
    <citation type="submission" date="2017-04" db="EMBL/GenBank/DDBJ databases">
        <authorList>
            <person name="Afonso C.L."/>
            <person name="Miller P.J."/>
            <person name="Scott M.A."/>
            <person name="Spackman E."/>
            <person name="Goraichik I."/>
            <person name="Dimitrov K.M."/>
            <person name="Suarez D.L."/>
            <person name="Swayne D.E."/>
        </authorList>
    </citation>
    <scope>NUCLEOTIDE SEQUENCE [LARGE SCALE GENOMIC DNA]</scope>
    <source>
        <strain evidence="5 6">DSM 11270</strain>
    </source>
</reference>
<keyword evidence="3" id="KW-0597">Phosphoprotein</keyword>
<evidence type="ECO:0000256" key="3">
    <source>
        <dbReference type="PROSITE-ProRule" id="PRU00169"/>
    </source>
</evidence>
<dbReference type="Proteomes" id="UP000192731">
    <property type="component" value="Unassembled WGS sequence"/>
</dbReference>
<dbReference type="EMBL" id="FWWT01000013">
    <property type="protein sequence ID" value="SMB87068.1"/>
    <property type="molecule type" value="Genomic_DNA"/>
</dbReference>
<protein>
    <recommendedName>
        <fullName evidence="1">Stage 0 sporulation protein A homolog</fullName>
    </recommendedName>
</protein>
<dbReference type="RefSeq" id="WP_084052620.1">
    <property type="nucleotide sequence ID" value="NZ_FWWT01000013.1"/>
</dbReference>
<feature type="domain" description="Response regulatory" evidence="4">
    <location>
        <begin position="3"/>
        <end position="117"/>
    </location>
</feature>
<dbReference type="PANTHER" id="PTHR43228:SF1">
    <property type="entry name" value="TWO-COMPONENT RESPONSE REGULATOR ARR22"/>
    <property type="match status" value="1"/>
</dbReference>
<proteinExistence type="predicted"/>
<accession>A0A1W1V163</accession>
<dbReference type="InterPro" id="IPR001789">
    <property type="entry name" value="Sig_transdc_resp-reg_receiver"/>
</dbReference>
<feature type="modified residue" description="4-aspartylphosphate" evidence="3">
    <location>
        <position position="52"/>
    </location>
</feature>
<evidence type="ECO:0000259" key="4">
    <source>
        <dbReference type="PROSITE" id="PS50110"/>
    </source>
</evidence>
<sequence length="198" mass="22623">MKKALVVDDTKAHRLLISKCLESENYLVEVAGKGKKAMELLEKNTYDIIFLDIKMPFMSGTSVLQWLRGKGISTPVVIVTAYATVKNALDCTNLGVVSYLQKPFTLQKYKRLMEDLALKGEETKGQKIHNQEKVQSNLENAISMFNEGKFNNALECLKNLLAIEPENAEIYFWLSKTYLALENEEHAEKFFKAYQIFK</sequence>
<dbReference type="SUPFAM" id="SSF48452">
    <property type="entry name" value="TPR-like"/>
    <property type="match status" value="1"/>
</dbReference>
<gene>
    <name evidence="5" type="ORF">SAMN00017405_1229</name>
</gene>
<dbReference type="PANTHER" id="PTHR43228">
    <property type="entry name" value="TWO-COMPONENT RESPONSE REGULATOR"/>
    <property type="match status" value="1"/>
</dbReference>
<dbReference type="Gene3D" id="3.40.50.2300">
    <property type="match status" value="1"/>
</dbReference>
<dbReference type="AlphaFoldDB" id="A0A1W1V163"/>
<organism evidence="5 6">
    <name type="scientific">Desulfonispora thiosulfatigenes DSM 11270</name>
    <dbReference type="NCBI Taxonomy" id="656914"/>
    <lineage>
        <taxon>Bacteria</taxon>
        <taxon>Bacillati</taxon>
        <taxon>Bacillota</taxon>
        <taxon>Clostridia</taxon>
        <taxon>Eubacteriales</taxon>
        <taxon>Peptococcaceae</taxon>
        <taxon>Desulfonispora</taxon>
    </lineage>
</organism>
<dbReference type="Pfam" id="PF00072">
    <property type="entry name" value="Response_reg"/>
    <property type="match status" value="1"/>
</dbReference>
<dbReference type="CDD" id="cd00156">
    <property type="entry name" value="REC"/>
    <property type="match status" value="1"/>
</dbReference>